<dbReference type="AlphaFoldDB" id="A0A2Z4UEE2"/>
<proteinExistence type="predicted"/>
<sequence>MITIFKHKKDIPQDKEYIELNDIFFNQNTATRLDDKAAKYIQLIDVSELISKYKIRSRFEDITLNIDQLSTGCKTVLNVLYFPDKVFCLKECGNNALETLYSFEEGYVYSEYAMIPFNMKRVKAQTSRECQVIEDYEELKEWWENEE</sequence>
<dbReference type="RefSeq" id="WP_111920608.1">
    <property type="nucleotide sequence ID" value="NZ_CP030280.1"/>
</dbReference>
<evidence type="ECO:0000313" key="1">
    <source>
        <dbReference type="EMBL" id="AWY99164.1"/>
    </source>
</evidence>
<gene>
    <name evidence="1" type="ORF">DQQ01_14725</name>
</gene>
<dbReference type="KEGG" id="blau:DQQ01_14725"/>
<keyword evidence="2" id="KW-1185">Reference proteome</keyword>
<reference evidence="2" key="1">
    <citation type="submission" date="2018-06" db="EMBL/GenBank/DDBJ databases">
        <title>Description of Blautia argi sp. nov., a new anaerobic isolated from dog feces.</title>
        <authorList>
            <person name="Chang Y.-H."/>
            <person name="Paek J."/>
            <person name="Shin Y."/>
        </authorList>
    </citation>
    <scope>NUCLEOTIDE SEQUENCE [LARGE SCALE GENOMIC DNA]</scope>
    <source>
        <strain evidence="2">KCTC 15426</strain>
    </source>
</reference>
<evidence type="ECO:0000313" key="2">
    <source>
        <dbReference type="Proteomes" id="UP000250003"/>
    </source>
</evidence>
<name>A0A2Z4UEE2_9FIRM</name>
<protein>
    <submittedName>
        <fullName evidence="1">DUF4869 domain-containing protein</fullName>
    </submittedName>
</protein>
<dbReference type="Proteomes" id="UP000250003">
    <property type="component" value="Chromosome"/>
</dbReference>
<dbReference type="EMBL" id="CP030280">
    <property type="protein sequence ID" value="AWY99164.1"/>
    <property type="molecule type" value="Genomic_DNA"/>
</dbReference>
<accession>A0A2Z4UEE2</accession>
<dbReference type="OrthoDB" id="3183892at2"/>
<organism evidence="1 2">
    <name type="scientific">Blautia argi</name>
    <dbReference type="NCBI Taxonomy" id="1912897"/>
    <lineage>
        <taxon>Bacteria</taxon>
        <taxon>Bacillati</taxon>
        <taxon>Bacillota</taxon>
        <taxon>Clostridia</taxon>
        <taxon>Lachnospirales</taxon>
        <taxon>Lachnospiraceae</taxon>
        <taxon>Blautia</taxon>
    </lineage>
</organism>